<evidence type="ECO:0000256" key="1">
    <source>
        <dbReference type="SAM" id="SignalP"/>
    </source>
</evidence>
<protein>
    <submittedName>
        <fullName evidence="3">Glyoxalase</fullName>
    </submittedName>
</protein>
<dbReference type="PROSITE" id="PS51819">
    <property type="entry name" value="VOC"/>
    <property type="match status" value="1"/>
</dbReference>
<proteinExistence type="predicted"/>
<evidence type="ECO:0000313" key="3">
    <source>
        <dbReference type="EMBL" id="THH41353.1"/>
    </source>
</evidence>
<reference evidence="3 4" key="1">
    <citation type="submission" date="2019-04" db="EMBL/GenBank/DDBJ databases">
        <title>Lewinella litorea sp. nov., isolated from a marine sand.</title>
        <authorList>
            <person name="Yoon J.-H."/>
        </authorList>
    </citation>
    <scope>NUCLEOTIDE SEQUENCE [LARGE SCALE GENOMIC DNA]</scope>
    <source>
        <strain evidence="3 4">HSMS-39</strain>
    </source>
</reference>
<name>A0A4V6S267_9BACT</name>
<dbReference type="InterPro" id="IPR029068">
    <property type="entry name" value="Glyas_Bleomycin-R_OHBP_Dase"/>
</dbReference>
<dbReference type="Pfam" id="PF00903">
    <property type="entry name" value="Glyoxalase"/>
    <property type="match status" value="1"/>
</dbReference>
<dbReference type="SUPFAM" id="SSF54593">
    <property type="entry name" value="Glyoxalase/Bleomycin resistance protein/Dihydroxybiphenyl dioxygenase"/>
    <property type="match status" value="1"/>
</dbReference>
<dbReference type="Proteomes" id="UP000308528">
    <property type="component" value="Unassembled WGS sequence"/>
</dbReference>
<dbReference type="AlphaFoldDB" id="A0A4V6S267"/>
<dbReference type="EMBL" id="SRSF01000001">
    <property type="protein sequence ID" value="THH41353.1"/>
    <property type="molecule type" value="Genomic_DNA"/>
</dbReference>
<feature type="chain" id="PRO_5020436838" evidence="1">
    <location>
        <begin position="22"/>
        <end position="164"/>
    </location>
</feature>
<comment type="caution">
    <text evidence="3">The sequence shown here is derived from an EMBL/GenBank/DDBJ whole genome shotgun (WGS) entry which is preliminary data.</text>
</comment>
<evidence type="ECO:0000259" key="2">
    <source>
        <dbReference type="PROSITE" id="PS51819"/>
    </source>
</evidence>
<dbReference type="RefSeq" id="WP_136456179.1">
    <property type="nucleotide sequence ID" value="NZ_SRSF01000001.1"/>
</dbReference>
<accession>A0A4V6S267</accession>
<dbReference type="PANTHER" id="PTHR47802:SF1">
    <property type="entry name" value="GLYOXALASE FAMILY PROTEIN, EXPRESSED"/>
    <property type="match status" value="1"/>
</dbReference>
<feature type="signal peptide" evidence="1">
    <location>
        <begin position="1"/>
        <end position="21"/>
    </location>
</feature>
<dbReference type="InterPro" id="IPR004360">
    <property type="entry name" value="Glyas_Fos-R_dOase_dom"/>
</dbReference>
<keyword evidence="1" id="KW-0732">Signal</keyword>
<keyword evidence="4" id="KW-1185">Reference proteome</keyword>
<feature type="domain" description="VOC" evidence="2">
    <location>
        <begin position="33"/>
        <end position="154"/>
    </location>
</feature>
<sequence>MRYLTLLVCCSAIFSCTPQLAPFGEGNGPFRASFDHYAINVDDLQESADFYQTVFQLDTIFNGTGKDRRVWFSLGNGMALHIIETDVADVKTTKGVHLCMAVADFDGFVQHLRDKNIPFETWLGEAMKSNTRPDGVNQVYIQDPDGYWVEVNDNRTLWEKNRSK</sequence>
<gene>
    <name evidence="3" type="ORF">E4021_01780</name>
</gene>
<organism evidence="3 4">
    <name type="scientific">Neolewinella litorea</name>
    <dbReference type="NCBI Taxonomy" id="2562452"/>
    <lineage>
        <taxon>Bacteria</taxon>
        <taxon>Pseudomonadati</taxon>
        <taxon>Bacteroidota</taxon>
        <taxon>Saprospiria</taxon>
        <taxon>Saprospirales</taxon>
        <taxon>Lewinellaceae</taxon>
        <taxon>Neolewinella</taxon>
    </lineage>
</organism>
<dbReference type="Gene3D" id="3.10.180.10">
    <property type="entry name" value="2,3-Dihydroxybiphenyl 1,2-Dioxygenase, domain 1"/>
    <property type="match status" value="1"/>
</dbReference>
<dbReference type="OrthoDB" id="192739at2"/>
<dbReference type="PROSITE" id="PS51257">
    <property type="entry name" value="PROKAR_LIPOPROTEIN"/>
    <property type="match status" value="1"/>
</dbReference>
<dbReference type="PANTHER" id="PTHR47802">
    <property type="entry name" value="GLYOXALASE FAMILY PROTEIN, EXPRESSED"/>
    <property type="match status" value="1"/>
</dbReference>
<evidence type="ECO:0000313" key="4">
    <source>
        <dbReference type="Proteomes" id="UP000308528"/>
    </source>
</evidence>
<dbReference type="InterPro" id="IPR037523">
    <property type="entry name" value="VOC_core"/>
</dbReference>